<evidence type="ECO:0008006" key="4">
    <source>
        <dbReference type="Google" id="ProtNLM"/>
    </source>
</evidence>
<dbReference type="NCBIfam" id="NF033206">
    <property type="entry name" value="ScyE_fam"/>
    <property type="match status" value="1"/>
</dbReference>
<name>A0A1I4C5W2_9ACTN</name>
<dbReference type="EMBL" id="FOSW01000003">
    <property type="protein sequence ID" value="SFK75777.1"/>
    <property type="molecule type" value="Genomic_DNA"/>
</dbReference>
<evidence type="ECO:0000313" key="2">
    <source>
        <dbReference type="EMBL" id="SFK75777.1"/>
    </source>
</evidence>
<evidence type="ECO:0000256" key="1">
    <source>
        <dbReference type="SAM" id="SignalP"/>
    </source>
</evidence>
<proteinExistence type="predicted"/>
<dbReference type="Gene3D" id="2.130.10.10">
    <property type="entry name" value="YVTN repeat-like/Quinoprotein amine dehydrogenase"/>
    <property type="match status" value="1"/>
</dbReference>
<feature type="signal peptide" evidence="1">
    <location>
        <begin position="1"/>
        <end position="18"/>
    </location>
</feature>
<accession>A0A1I4C5W2</accession>
<reference evidence="2 3" key="1">
    <citation type="submission" date="2016-10" db="EMBL/GenBank/DDBJ databases">
        <authorList>
            <person name="de Groot N.N."/>
        </authorList>
    </citation>
    <scope>NUCLEOTIDE SEQUENCE [LARGE SCALE GENOMIC DNA]</scope>
    <source>
        <strain evidence="2 3">DSM 45317</strain>
    </source>
</reference>
<gene>
    <name evidence="2" type="ORF">SAMN04488085_103331</name>
</gene>
<evidence type="ECO:0000313" key="3">
    <source>
        <dbReference type="Proteomes" id="UP000199152"/>
    </source>
</evidence>
<dbReference type="RefSeq" id="WP_177212682.1">
    <property type="nucleotide sequence ID" value="NZ_FOSW01000003.1"/>
</dbReference>
<dbReference type="SUPFAM" id="SSF63829">
    <property type="entry name" value="Calcium-dependent phosphotriesterase"/>
    <property type="match status" value="1"/>
</dbReference>
<dbReference type="STRING" id="504800.SAMN04488085_103331"/>
<dbReference type="InterPro" id="IPR015943">
    <property type="entry name" value="WD40/YVTN_repeat-like_dom_sf"/>
</dbReference>
<dbReference type="InterPro" id="IPR048031">
    <property type="entry name" value="ScyD/ScyE-like"/>
</dbReference>
<organism evidence="2 3">
    <name type="scientific">Geodermatophilus ruber</name>
    <dbReference type="NCBI Taxonomy" id="504800"/>
    <lineage>
        <taxon>Bacteria</taxon>
        <taxon>Bacillati</taxon>
        <taxon>Actinomycetota</taxon>
        <taxon>Actinomycetes</taxon>
        <taxon>Geodermatophilales</taxon>
        <taxon>Geodermatophilaceae</taxon>
        <taxon>Geodermatophilus</taxon>
    </lineage>
</organism>
<dbReference type="InParanoid" id="A0A1I4C5W2"/>
<dbReference type="AlphaFoldDB" id="A0A1I4C5W2"/>
<keyword evidence="3" id="KW-1185">Reference proteome</keyword>
<protein>
    <recommendedName>
        <fullName evidence="4">ScyD/ScyE family protein</fullName>
    </recommendedName>
</protein>
<keyword evidence="1" id="KW-0732">Signal</keyword>
<feature type="chain" id="PRO_5038480335" description="ScyD/ScyE family protein" evidence="1">
    <location>
        <begin position="19"/>
        <end position="354"/>
    </location>
</feature>
<dbReference type="Proteomes" id="UP000199152">
    <property type="component" value="Unassembled WGS sequence"/>
</dbReference>
<sequence>MKPSRAAAVMLTALGVIAASPGTAGADDRDRSGRGDASVTTVAEGLSGPRQLNEYRGQRFVVAESDSGGISAIDVRTGTVTTLLDGLFSPQGVDYDDGLLFVAVGAPAPVPGAPQPGPGQDSMALLIAKPNGEVLKKIDLLAYEKANNPDGQDPDAPDAQSNPFSVLAQDRRVLVADAAANAVLAVDRRTGKVSTFFVPPLVSPGEVEGCAGRQANPGTVGCDPVPTGVVEGRDGLLYVSTLGAEVPGAARIYVLNQRGHVVRVIEDLTSATGVAVGRDGTIYVSEITEGQIVRIDRRGNRTYSPIPTPVGVLVEDGRLYSTADSAGFPGPVPGAVVRVGAGTFGPTPAPAPAP</sequence>